<dbReference type="EMBL" id="JANCYW010000007">
    <property type="protein sequence ID" value="KAK4536051.1"/>
    <property type="molecule type" value="Genomic_DNA"/>
</dbReference>
<evidence type="ECO:0000313" key="2">
    <source>
        <dbReference type="Proteomes" id="UP001301350"/>
    </source>
</evidence>
<proteinExistence type="predicted"/>
<protein>
    <recommendedName>
        <fullName evidence="3">Guided entry of tail-anchored proteins factor 1</fullName>
    </recommendedName>
</protein>
<dbReference type="AlphaFoldDB" id="A0AAV9IVH1"/>
<organism evidence="1 2">
    <name type="scientific">Cyanidium caldarium</name>
    <name type="common">Red alga</name>
    <dbReference type="NCBI Taxonomy" id="2771"/>
    <lineage>
        <taxon>Eukaryota</taxon>
        <taxon>Rhodophyta</taxon>
        <taxon>Bangiophyceae</taxon>
        <taxon>Cyanidiales</taxon>
        <taxon>Cyanidiaceae</taxon>
        <taxon>Cyanidium</taxon>
    </lineage>
</organism>
<evidence type="ECO:0000313" key="1">
    <source>
        <dbReference type="EMBL" id="KAK4536051.1"/>
    </source>
</evidence>
<dbReference type="Proteomes" id="UP001301350">
    <property type="component" value="Unassembled WGS sequence"/>
</dbReference>
<comment type="caution">
    <text evidence="1">The sequence shown here is derived from an EMBL/GenBank/DDBJ whole genome shotgun (WGS) entry which is preliminary data.</text>
</comment>
<evidence type="ECO:0008006" key="3">
    <source>
        <dbReference type="Google" id="ProtNLM"/>
    </source>
</evidence>
<keyword evidence="2" id="KW-1185">Reference proteome</keyword>
<accession>A0AAV9IVH1</accession>
<gene>
    <name evidence="1" type="ORF">CDCA_CDCA07G2076</name>
</gene>
<sequence length="206" mass="23683">MGQLGTISPQTVPSWLQDPAWNILVLTLSVALLPRVQQWVARLGRRWRSRGSRSEHSADPQTRTLQEEIRSVEERARALCRPETFVEYARIERQLEEKREALRVRLRVERQRAVGVSARALGVWARRAHLLLMLSLAGLWYAYGKRTVLAYPCWTMRHAPWPLRRLLGGGPAATDGAMCTLRGSSWLWICSLAAFRMRAWCRPRTA</sequence>
<reference evidence="1 2" key="1">
    <citation type="submission" date="2022-07" db="EMBL/GenBank/DDBJ databases">
        <title>Genome-wide signatures of adaptation to extreme environments.</title>
        <authorList>
            <person name="Cho C.H."/>
            <person name="Yoon H.S."/>
        </authorList>
    </citation>
    <scope>NUCLEOTIDE SEQUENCE [LARGE SCALE GENOMIC DNA]</scope>
    <source>
        <strain evidence="1 2">DBV 063 E5</strain>
    </source>
</reference>
<name>A0AAV9IVH1_CYACA</name>